<keyword evidence="5" id="KW-1185">Reference proteome</keyword>
<evidence type="ECO:0000313" key="4">
    <source>
        <dbReference type="Proteomes" id="UP000019849"/>
    </source>
</evidence>
<dbReference type="HOGENOM" id="CLU_016274_2_0_5"/>
<dbReference type="Pfam" id="PF01869">
    <property type="entry name" value="BcrAD_BadFG"/>
    <property type="match status" value="1"/>
</dbReference>
<dbReference type="InterPro" id="IPR043129">
    <property type="entry name" value="ATPase_NBD"/>
</dbReference>
<gene>
    <name evidence="2" type="ORF">BG36_03915</name>
    <name evidence="3" type="ORF">DES43_10255</name>
</gene>
<accession>A0A011VJM9</accession>
<dbReference type="AlphaFoldDB" id="A0A011VJM9"/>
<dbReference type="PATRIC" id="fig|69279.3.peg.2181"/>
<dbReference type="Gene3D" id="3.30.420.40">
    <property type="match status" value="2"/>
</dbReference>
<dbReference type="EMBL" id="SNZF01000002">
    <property type="protein sequence ID" value="TDR37511.1"/>
    <property type="molecule type" value="Genomic_DNA"/>
</dbReference>
<feature type="domain" description="ATPase BadF/BadG/BcrA/BcrD type" evidence="1">
    <location>
        <begin position="5"/>
        <end position="253"/>
    </location>
</feature>
<dbReference type="SUPFAM" id="SSF53067">
    <property type="entry name" value="Actin-like ATPase domain"/>
    <property type="match status" value="2"/>
</dbReference>
<dbReference type="InterPro" id="IPR002731">
    <property type="entry name" value="ATPase_BadF"/>
</dbReference>
<sequence>MDFILGIDGGGTGCRAALATPDGQVLARGSSGAANIRTDLTSARAHIVEAAQRAFVAAGKDSGLTVRTPAVLGLAGANVGTYRQQLQAILPFRESRVESDAEIALEGAIGAGDGAIAVLGTGSAYRVRRNGVSRPVGGWGFQVGDQASGARIGRDLLEQTLLAYDGICEASALTREIMAVFRDNPEDVVEFTVAAKPGDYGGFAPKVFDHAARGDAVARRIVDKAVADVEGALGALRLGEGDVLCLLGGLAGLYAPLLAPRYRALLRDPQGDALAGAVRMAARYFGHAGGAGNG</sequence>
<protein>
    <submittedName>
        <fullName evidence="2 3">Glucosamine kinase</fullName>
    </submittedName>
</protein>
<organism evidence="2 4">
    <name type="scientific">Aquamicrobium defluvii</name>
    <dbReference type="NCBI Taxonomy" id="69279"/>
    <lineage>
        <taxon>Bacteria</taxon>
        <taxon>Pseudomonadati</taxon>
        <taxon>Pseudomonadota</taxon>
        <taxon>Alphaproteobacteria</taxon>
        <taxon>Hyphomicrobiales</taxon>
        <taxon>Phyllobacteriaceae</taxon>
        <taxon>Aquamicrobium</taxon>
    </lineage>
</organism>
<dbReference type="PANTHER" id="PTHR43190">
    <property type="entry name" value="N-ACETYL-D-GLUCOSAMINE KINASE"/>
    <property type="match status" value="1"/>
</dbReference>
<dbReference type="RefSeq" id="WP_035026433.1">
    <property type="nucleotide sequence ID" value="NZ_KK073886.1"/>
</dbReference>
<dbReference type="PANTHER" id="PTHR43190:SF3">
    <property type="entry name" value="N-ACETYL-D-GLUCOSAMINE KINASE"/>
    <property type="match status" value="1"/>
</dbReference>
<dbReference type="OrthoDB" id="63487at2"/>
<dbReference type="Proteomes" id="UP000019849">
    <property type="component" value="Unassembled WGS sequence"/>
</dbReference>
<dbReference type="STRING" id="69279.BG36_03915"/>
<evidence type="ECO:0000259" key="1">
    <source>
        <dbReference type="Pfam" id="PF01869"/>
    </source>
</evidence>
<dbReference type="InterPro" id="IPR052519">
    <property type="entry name" value="Euk-type_GlcNAc_Kinase"/>
</dbReference>
<proteinExistence type="predicted"/>
<dbReference type="eggNOG" id="COG2971">
    <property type="taxonomic scope" value="Bacteria"/>
</dbReference>
<reference evidence="3 5" key="2">
    <citation type="submission" date="2019-03" db="EMBL/GenBank/DDBJ databases">
        <title>Genomic Encyclopedia of Type Strains, Phase IV (KMG-IV): sequencing the most valuable type-strain genomes for metagenomic binning, comparative biology and taxonomic classification.</title>
        <authorList>
            <person name="Goeker M."/>
        </authorList>
    </citation>
    <scope>NUCLEOTIDE SEQUENCE [LARGE SCALE GENOMIC DNA]</scope>
    <source>
        <strain evidence="3 5">DSM 11603</strain>
    </source>
</reference>
<dbReference type="CDD" id="cd24082">
    <property type="entry name" value="ASKHA_NBD_GspK-like"/>
    <property type="match status" value="1"/>
</dbReference>
<reference evidence="2 4" key="1">
    <citation type="submission" date="2014-02" db="EMBL/GenBank/DDBJ databases">
        <title>Aquamicrobium defluvii Genome sequencing.</title>
        <authorList>
            <person name="Wang X."/>
        </authorList>
    </citation>
    <scope>NUCLEOTIDE SEQUENCE [LARGE SCALE GENOMIC DNA]</scope>
    <source>
        <strain evidence="2 4">W13Z1</strain>
    </source>
</reference>
<keyword evidence="2" id="KW-0808">Transferase</keyword>
<keyword evidence="2" id="KW-0418">Kinase</keyword>
<name>A0A011VJM9_9HYPH</name>
<dbReference type="GO" id="GO:0016301">
    <property type="term" value="F:kinase activity"/>
    <property type="evidence" value="ECO:0007669"/>
    <property type="project" value="UniProtKB-KW"/>
</dbReference>
<comment type="caution">
    <text evidence="2">The sequence shown here is derived from an EMBL/GenBank/DDBJ whole genome shotgun (WGS) entry which is preliminary data.</text>
</comment>
<evidence type="ECO:0000313" key="2">
    <source>
        <dbReference type="EMBL" id="EXL08675.1"/>
    </source>
</evidence>
<dbReference type="EMBL" id="JENY01000012">
    <property type="protein sequence ID" value="EXL08675.1"/>
    <property type="molecule type" value="Genomic_DNA"/>
</dbReference>
<dbReference type="Proteomes" id="UP000294958">
    <property type="component" value="Unassembled WGS sequence"/>
</dbReference>
<evidence type="ECO:0000313" key="3">
    <source>
        <dbReference type="EMBL" id="TDR37511.1"/>
    </source>
</evidence>
<evidence type="ECO:0000313" key="5">
    <source>
        <dbReference type="Proteomes" id="UP000294958"/>
    </source>
</evidence>